<evidence type="ECO:0000313" key="5">
    <source>
        <dbReference type="Proteomes" id="UP001467690"/>
    </source>
</evidence>
<dbReference type="EMBL" id="JBELOE010000255">
    <property type="protein sequence ID" value="MER2493188.1"/>
    <property type="molecule type" value="Genomic_DNA"/>
</dbReference>
<dbReference type="PANTHER" id="PTHR30061">
    <property type="entry name" value="MALTOSE-BINDING PERIPLASMIC PROTEIN"/>
    <property type="match status" value="1"/>
</dbReference>
<keyword evidence="2" id="KW-0813">Transport</keyword>
<evidence type="ECO:0000256" key="3">
    <source>
        <dbReference type="ARBA" id="ARBA00022729"/>
    </source>
</evidence>
<comment type="similarity">
    <text evidence="1">Belongs to the bacterial solute-binding protein 1 family.</text>
</comment>
<reference evidence="4 5" key="1">
    <citation type="submission" date="2024-06" db="EMBL/GenBank/DDBJ databases">
        <authorList>
            <person name="Chen R.Y."/>
        </authorList>
    </citation>
    <scope>NUCLEOTIDE SEQUENCE [LARGE SCALE GENOMIC DNA]</scope>
    <source>
        <strain evidence="4 5">D2</strain>
    </source>
</reference>
<dbReference type="Gene3D" id="3.40.190.10">
    <property type="entry name" value="Periplasmic binding protein-like II"/>
    <property type="match status" value="1"/>
</dbReference>
<dbReference type="InterPro" id="IPR006059">
    <property type="entry name" value="SBP"/>
</dbReference>
<keyword evidence="5" id="KW-1185">Reference proteome</keyword>
<dbReference type="RefSeq" id="WP_350402498.1">
    <property type="nucleotide sequence ID" value="NZ_JBELOE010000255.1"/>
</dbReference>
<comment type="caution">
    <text evidence="4">The sequence shown here is derived from an EMBL/GenBank/DDBJ whole genome shotgun (WGS) entry which is preliminary data.</text>
</comment>
<dbReference type="PANTHER" id="PTHR30061:SF50">
    <property type="entry name" value="MALTOSE_MALTODEXTRIN-BINDING PERIPLASMIC PROTEIN"/>
    <property type="match status" value="1"/>
</dbReference>
<accession>A0ABV1RJR6</accession>
<evidence type="ECO:0000256" key="2">
    <source>
        <dbReference type="ARBA" id="ARBA00022448"/>
    </source>
</evidence>
<dbReference type="Pfam" id="PF13416">
    <property type="entry name" value="SBP_bac_8"/>
    <property type="match status" value="1"/>
</dbReference>
<keyword evidence="3" id="KW-0732">Signal</keyword>
<name>A0ABV1RJR6_9ALTE</name>
<gene>
    <name evidence="4" type="ORF">ABS311_15000</name>
</gene>
<sequence length="422" mass="47579">MYEVMLQKIGLLIIGLLAAQVSAVEINLWRTLTAEDEMATFNQQVARFNQQHPESNIVVEAIPHGAYSEAVIGGALAQRLPCIIAVDQPNIANYAWSGLIRPLFIADGHEKNLLKYSALSHVNTNGLSIYNDKIYAAGSFDISLALFSRRSLLKRLNIRVPTIDSPWSVEEFNQILFAIKKDQSYKYIFDLNLSGVGEWHAYAFLPMIYSAGGDFIERQDYQSAEGYMNHPGVVRWAKWLQWLLEQELTQLKNLEHGQFEKNSLAIQYTGSWMIERYRKAVGDDLLILPPIDFGEGVFIGGGSWHYAVSRSCANPKLAAQFIRFIMQVDEIAFFNRTTGFIPTSQQAANKLPEYQPDGSLRKLYMLSQNNVVMRPATPAYPVISSIFSQAVRRIAQGSDVNATLDRAVDEIELNILDNRGYQ</sequence>
<dbReference type="SUPFAM" id="SSF53850">
    <property type="entry name" value="Periplasmic binding protein-like II"/>
    <property type="match status" value="1"/>
</dbReference>
<evidence type="ECO:0000313" key="4">
    <source>
        <dbReference type="EMBL" id="MER2493188.1"/>
    </source>
</evidence>
<evidence type="ECO:0000256" key="1">
    <source>
        <dbReference type="ARBA" id="ARBA00008520"/>
    </source>
</evidence>
<organism evidence="4 5">
    <name type="scientific">Catenovulum sediminis</name>
    <dbReference type="NCBI Taxonomy" id="1740262"/>
    <lineage>
        <taxon>Bacteria</taxon>
        <taxon>Pseudomonadati</taxon>
        <taxon>Pseudomonadota</taxon>
        <taxon>Gammaproteobacteria</taxon>
        <taxon>Alteromonadales</taxon>
        <taxon>Alteromonadaceae</taxon>
        <taxon>Catenovulum</taxon>
    </lineage>
</organism>
<protein>
    <submittedName>
        <fullName evidence="4">Extracellular solute-binding protein</fullName>
    </submittedName>
</protein>
<dbReference type="Proteomes" id="UP001467690">
    <property type="component" value="Unassembled WGS sequence"/>
</dbReference>
<proteinExistence type="inferred from homology"/>